<keyword evidence="2 5" id="KW-0812">Transmembrane</keyword>
<comment type="subcellular location">
    <subcellularLocation>
        <location evidence="1">Membrane</location>
        <topology evidence="1">Multi-pass membrane protein</topology>
    </subcellularLocation>
</comment>
<feature type="transmembrane region" description="Helical" evidence="5">
    <location>
        <begin position="409"/>
        <end position="430"/>
    </location>
</feature>
<feature type="transmembrane region" description="Helical" evidence="5">
    <location>
        <begin position="367"/>
        <end position="388"/>
    </location>
</feature>
<dbReference type="InterPro" id="IPR020846">
    <property type="entry name" value="MFS_dom"/>
</dbReference>
<dbReference type="InterPro" id="IPR011701">
    <property type="entry name" value="MFS"/>
</dbReference>
<protein>
    <submittedName>
        <fullName evidence="7">Major facilitator superfamily domain-containing protein</fullName>
    </submittedName>
</protein>
<dbReference type="Proteomes" id="UP001610335">
    <property type="component" value="Unassembled WGS sequence"/>
</dbReference>
<feature type="transmembrane region" description="Helical" evidence="5">
    <location>
        <begin position="468"/>
        <end position="488"/>
    </location>
</feature>
<evidence type="ECO:0000256" key="5">
    <source>
        <dbReference type="SAM" id="Phobius"/>
    </source>
</evidence>
<evidence type="ECO:0000313" key="7">
    <source>
        <dbReference type="EMBL" id="KAL2816650.1"/>
    </source>
</evidence>
<dbReference type="Gene3D" id="1.20.1250.20">
    <property type="entry name" value="MFS general substrate transporter like domains"/>
    <property type="match status" value="1"/>
</dbReference>
<keyword evidence="3 5" id="KW-1133">Transmembrane helix</keyword>
<feature type="transmembrane region" description="Helical" evidence="5">
    <location>
        <begin position="233"/>
        <end position="252"/>
    </location>
</feature>
<evidence type="ECO:0000259" key="6">
    <source>
        <dbReference type="PROSITE" id="PS50850"/>
    </source>
</evidence>
<dbReference type="EMBL" id="JBFXLS010000099">
    <property type="protein sequence ID" value="KAL2816650.1"/>
    <property type="molecule type" value="Genomic_DNA"/>
</dbReference>
<evidence type="ECO:0000256" key="1">
    <source>
        <dbReference type="ARBA" id="ARBA00004141"/>
    </source>
</evidence>
<dbReference type="PROSITE" id="PS50850">
    <property type="entry name" value="MFS"/>
    <property type="match status" value="1"/>
</dbReference>
<reference evidence="7 8" key="1">
    <citation type="submission" date="2024-07" db="EMBL/GenBank/DDBJ databases">
        <title>Section-level genome sequencing and comparative genomics of Aspergillus sections Usti and Cavernicolus.</title>
        <authorList>
            <consortium name="Lawrence Berkeley National Laboratory"/>
            <person name="Nybo J.L."/>
            <person name="Vesth T.C."/>
            <person name="Theobald S."/>
            <person name="Frisvad J.C."/>
            <person name="Larsen T.O."/>
            <person name="Kjaerboelling I."/>
            <person name="Rothschild-Mancinelli K."/>
            <person name="Lyhne E.K."/>
            <person name="Kogle M.E."/>
            <person name="Barry K."/>
            <person name="Clum A."/>
            <person name="Na H."/>
            <person name="Ledsgaard L."/>
            <person name="Lin J."/>
            <person name="Lipzen A."/>
            <person name="Kuo A."/>
            <person name="Riley R."/>
            <person name="Mondo S."/>
            <person name="LaButti K."/>
            <person name="Haridas S."/>
            <person name="Pangalinan J."/>
            <person name="Salamov A.A."/>
            <person name="Simmons B.A."/>
            <person name="Magnuson J.K."/>
            <person name="Chen J."/>
            <person name="Drula E."/>
            <person name="Henrissat B."/>
            <person name="Wiebenga A."/>
            <person name="Lubbers R.J."/>
            <person name="Gomes A.C."/>
            <person name="Makela M.R."/>
            <person name="Stajich J."/>
            <person name="Grigoriev I.V."/>
            <person name="Mortensen U.H."/>
            <person name="De vries R.P."/>
            <person name="Baker S.E."/>
            <person name="Andersen M.R."/>
        </authorList>
    </citation>
    <scope>NUCLEOTIDE SEQUENCE [LARGE SCALE GENOMIC DNA]</scope>
    <source>
        <strain evidence="7 8">CBS 600.67</strain>
    </source>
</reference>
<sequence>MTEQGRESSGEIERYFHGTPGTEILFDDSSKHGAVSDRLHQLKHRTKGDSRMLLVPQPSINDPNDPLRWPAWKKNLVFFNGCWYAFMGAITGPIMAAGMEQLSVTFGKSLQTLTYANGACLINQGVWNCVWMPFAVKYGRRPIYLFSNLLMGIACIWLAVASDKTYLVFLVGRAFLGAFQAPIESIVPATVTDMFFLHHRGELVAIYGLAVLGGNELGPMFSGLIVQDLGMGWAFWIVTIFVFVNLICMFFFMPETKYTGPRPDPLNVNSSTGDSSDDQKGRVVVADEASPVPQRSFVQELQFWSRGDPDVNLAHIFMRPFVLLAYPTVVWSCFIYGLALSWNVILGATVAQLFAPPPYGFNSRNQGLFFLSPFMGSLFGVFFSGPGGDWIANLFTKRNHGVREPEMRLPICLLAAFFTFFGALWFALAYEHQMHWMMPVVGAGILSVGSQMGTTLGMNYALDCHKELSVEIMITIAALKSCIAWIWTWVINDFITASGVLSVFMTVATINVVIYLFCIPFNLKGKQVRIWLHKKNFLQAAGLL</sequence>
<comment type="caution">
    <text evidence="7">The sequence shown here is derived from an EMBL/GenBank/DDBJ whole genome shotgun (WGS) entry which is preliminary data.</text>
</comment>
<dbReference type="SUPFAM" id="SSF103473">
    <property type="entry name" value="MFS general substrate transporter"/>
    <property type="match status" value="1"/>
</dbReference>
<evidence type="ECO:0000256" key="4">
    <source>
        <dbReference type="ARBA" id="ARBA00023136"/>
    </source>
</evidence>
<feature type="transmembrane region" description="Helical" evidence="5">
    <location>
        <begin position="436"/>
        <end position="456"/>
    </location>
</feature>
<evidence type="ECO:0000256" key="3">
    <source>
        <dbReference type="ARBA" id="ARBA00022989"/>
    </source>
</evidence>
<dbReference type="Pfam" id="PF07690">
    <property type="entry name" value="MFS_1"/>
    <property type="match status" value="1"/>
</dbReference>
<keyword evidence="4 5" id="KW-0472">Membrane</keyword>
<dbReference type="PANTHER" id="PTHR23502">
    <property type="entry name" value="MAJOR FACILITATOR SUPERFAMILY"/>
    <property type="match status" value="1"/>
</dbReference>
<feature type="transmembrane region" description="Helical" evidence="5">
    <location>
        <begin position="328"/>
        <end position="355"/>
    </location>
</feature>
<feature type="transmembrane region" description="Helical" evidence="5">
    <location>
        <begin position="76"/>
        <end position="95"/>
    </location>
</feature>
<name>A0ABR4HME4_9EURO</name>
<proteinExistence type="predicted"/>
<evidence type="ECO:0000313" key="8">
    <source>
        <dbReference type="Proteomes" id="UP001610335"/>
    </source>
</evidence>
<gene>
    <name evidence="7" type="ORF">BDW59DRAFT_153125</name>
</gene>
<feature type="transmembrane region" description="Helical" evidence="5">
    <location>
        <begin position="143"/>
        <end position="160"/>
    </location>
</feature>
<keyword evidence="8" id="KW-1185">Reference proteome</keyword>
<dbReference type="PANTHER" id="PTHR23502:SF4">
    <property type="entry name" value="MAJOR FACILITATOR SUPERFAMILY (MFS) PROFILE DOMAIN-CONTAINING PROTEIN-RELATED"/>
    <property type="match status" value="1"/>
</dbReference>
<organism evidence="7 8">
    <name type="scientific">Aspergillus cavernicola</name>
    <dbReference type="NCBI Taxonomy" id="176166"/>
    <lineage>
        <taxon>Eukaryota</taxon>
        <taxon>Fungi</taxon>
        <taxon>Dikarya</taxon>
        <taxon>Ascomycota</taxon>
        <taxon>Pezizomycotina</taxon>
        <taxon>Eurotiomycetes</taxon>
        <taxon>Eurotiomycetidae</taxon>
        <taxon>Eurotiales</taxon>
        <taxon>Aspergillaceae</taxon>
        <taxon>Aspergillus</taxon>
        <taxon>Aspergillus subgen. Nidulantes</taxon>
    </lineage>
</organism>
<feature type="transmembrane region" description="Helical" evidence="5">
    <location>
        <begin position="115"/>
        <end position="136"/>
    </location>
</feature>
<evidence type="ECO:0000256" key="2">
    <source>
        <dbReference type="ARBA" id="ARBA00022692"/>
    </source>
</evidence>
<feature type="domain" description="Major facilitator superfamily (MFS) profile" evidence="6">
    <location>
        <begin position="77"/>
        <end position="526"/>
    </location>
</feature>
<accession>A0ABR4HME4</accession>
<dbReference type="InterPro" id="IPR036259">
    <property type="entry name" value="MFS_trans_sf"/>
</dbReference>
<feature type="transmembrane region" description="Helical" evidence="5">
    <location>
        <begin position="494"/>
        <end position="519"/>
    </location>
</feature>
<feature type="transmembrane region" description="Helical" evidence="5">
    <location>
        <begin position="204"/>
        <end position="227"/>
    </location>
</feature>